<dbReference type="OrthoDB" id="290312at2"/>
<gene>
    <name evidence="1" type="ORF">ElP_34830</name>
</gene>
<evidence type="ECO:0000313" key="1">
    <source>
        <dbReference type="EMBL" id="QDV35579.1"/>
    </source>
</evidence>
<accession>A0A518H421</accession>
<name>A0A518H421_9BACT</name>
<dbReference type="AlphaFoldDB" id="A0A518H421"/>
<organism evidence="1 2">
    <name type="scientific">Tautonia plasticadhaerens</name>
    <dbReference type="NCBI Taxonomy" id="2527974"/>
    <lineage>
        <taxon>Bacteria</taxon>
        <taxon>Pseudomonadati</taxon>
        <taxon>Planctomycetota</taxon>
        <taxon>Planctomycetia</taxon>
        <taxon>Isosphaerales</taxon>
        <taxon>Isosphaeraceae</taxon>
        <taxon>Tautonia</taxon>
    </lineage>
</organism>
<sequence>MTTALQRDRDDELRRDVRDSLDGLIGELVVHSLGKPDDLLRVQVRRVGSDRYRVNVFVGKDFLTGRIADSFFVTADGEGNILDSSPEIARVY</sequence>
<keyword evidence="2" id="KW-1185">Reference proteome</keyword>
<dbReference type="RefSeq" id="WP_145271266.1">
    <property type="nucleotide sequence ID" value="NZ_CP036426.1"/>
</dbReference>
<dbReference type="EMBL" id="CP036426">
    <property type="protein sequence ID" value="QDV35579.1"/>
    <property type="molecule type" value="Genomic_DNA"/>
</dbReference>
<protein>
    <submittedName>
        <fullName evidence="1">Uncharacterized protein</fullName>
    </submittedName>
</protein>
<reference evidence="1 2" key="1">
    <citation type="submission" date="2019-02" db="EMBL/GenBank/DDBJ databases">
        <title>Deep-cultivation of Planctomycetes and their phenomic and genomic characterization uncovers novel biology.</title>
        <authorList>
            <person name="Wiegand S."/>
            <person name="Jogler M."/>
            <person name="Boedeker C."/>
            <person name="Pinto D."/>
            <person name="Vollmers J."/>
            <person name="Rivas-Marin E."/>
            <person name="Kohn T."/>
            <person name="Peeters S.H."/>
            <person name="Heuer A."/>
            <person name="Rast P."/>
            <person name="Oberbeckmann S."/>
            <person name="Bunk B."/>
            <person name="Jeske O."/>
            <person name="Meyerdierks A."/>
            <person name="Storesund J.E."/>
            <person name="Kallscheuer N."/>
            <person name="Luecker S."/>
            <person name="Lage O.M."/>
            <person name="Pohl T."/>
            <person name="Merkel B.J."/>
            <person name="Hornburger P."/>
            <person name="Mueller R.-W."/>
            <person name="Bruemmer F."/>
            <person name="Labrenz M."/>
            <person name="Spormann A.M."/>
            <person name="Op den Camp H."/>
            <person name="Overmann J."/>
            <person name="Amann R."/>
            <person name="Jetten M.S.M."/>
            <person name="Mascher T."/>
            <person name="Medema M.H."/>
            <person name="Devos D.P."/>
            <person name="Kaster A.-K."/>
            <person name="Ovreas L."/>
            <person name="Rohde M."/>
            <person name="Galperin M.Y."/>
            <person name="Jogler C."/>
        </authorList>
    </citation>
    <scope>NUCLEOTIDE SEQUENCE [LARGE SCALE GENOMIC DNA]</scope>
    <source>
        <strain evidence="1 2">ElP</strain>
    </source>
</reference>
<dbReference type="Proteomes" id="UP000317835">
    <property type="component" value="Chromosome"/>
</dbReference>
<dbReference type="KEGG" id="tpla:ElP_34830"/>
<proteinExistence type="predicted"/>
<evidence type="ECO:0000313" key="2">
    <source>
        <dbReference type="Proteomes" id="UP000317835"/>
    </source>
</evidence>